<evidence type="ECO:0000256" key="2">
    <source>
        <dbReference type="ARBA" id="ARBA00022723"/>
    </source>
</evidence>
<evidence type="ECO:0000313" key="6">
    <source>
        <dbReference type="EMBL" id="RAV20372.1"/>
    </source>
</evidence>
<dbReference type="OrthoDB" id="9777740at2"/>
<gene>
    <name evidence="6" type="ORF">DQG23_15495</name>
</gene>
<dbReference type="InterPro" id="IPR036188">
    <property type="entry name" value="FAD/NAD-bd_sf"/>
</dbReference>
<organism evidence="6 7">
    <name type="scientific">Paenibacillus contaminans</name>
    <dbReference type="NCBI Taxonomy" id="450362"/>
    <lineage>
        <taxon>Bacteria</taxon>
        <taxon>Bacillati</taxon>
        <taxon>Bacillota</taxon>
        <taxon>Bacilli</taxon>
        <taxon>Bacillales</taxon>
        <taxon>Paenibacillaceae</taxon>
        <taxon>Paenibacillus</taxon>
    </lineage>
</organism>
<evidence type="ECO:0000256" key="1">
    <source>
        <dbReference type="ARBA" id="ARBA00022485"/>
    </source>
</evidence>
<keyword evidence="4" id="KW-0408">Iron</keyword>
<dbReference type="RefSeq" id="WP_113031768.1">
    <property type="nucleotide sequence ID" value="NZ_QMFB01000008.1"/>
</dbReference>
<dbReference type="SUPFAM" id="SSF51905">
    <property type="entry name" value="FAD/NAD(P)-binding domain"/>
    <property type="match status" value="1"/>
</dbReference>
<dbReference type="GO" id="GO:0051539">
    <property type="term" value="F:4 iron, 4 sulfur cluster binding"/>
    <property type="evidence" value="ECO:0007669"/>
    <property type="project" value="UniProtKB-KW"/>
</dbReference>
<keyword evidence="7" id="KW-1185">Reference proteome</keyword>
<keyword evidence="5" id="KW-0411">Iron-sulfur</keyword>
<dbReference type="PANTHER" id="PTHR43498:SF1">
    <property type="entry name" value="COB--COM HETERODISULFIDE REDUCTASE IRON-SULFUR SUBUNIT A"/>
    <property type="match status" value="1"/>
</dbReference>
<dbReference type="GO" id="GO:0046872">
    <property type="term" value="F:metal ion binding"/>
    <property type="evidence" value="ECO:0007669"/>
    <property type="project" value="UniProtKB-KW"/>
</dbReference>
<evidence type="ECO:0000256" key="3">
    <source>
        <dbReference type="ARBA" id="ARBA00023002"/>
    </source>
</evidence>
<dbReference type="Gene3D" id="3.50.50.60">
    <property type="entry name" value="FAD/NAD(P)-binding domain"/>
    <property type="match status" value="1"/>
</dbReference>
<dbReference type="Proteomes" id="UP000250369">
    <property type="component" value="Unassembled WGS sequence"/>
</dbReference>
<comment type="caution">
    <text evidence="6">The sequence shown here is derived from an EMBL/GenBank/DDBJ whole genome shotgun (WGS) entry which is preliminary data.</text>
</comment>
<dbReference type="AlphaFoldDB" id="A0A329ML70"/>
<keyword evidence="1" id="KW-0004">4Fe-4S</keyword>
<evidence type="ECO:0000256" key="5">
    <source>
        <dbReference type="ARBA" id="ARBA00023014"/>
    </source>
</evidence>
<accession>A0A329ML70</accession>
<dbReference type="PANTHER" id="PTHR43498">
    <property type="entry name" value="FERREDOXIN:COB-COM HETERODISULFIDE REDUCTASE SUBUNIT A"/>
    <property type="match status" value="1"/>
</dbReference>
<evidence type="ECO:0000313" key="7">
    <source>
        <dbReference type="Proteomes" id="UP000250369"/>
    </source>
</evidence>
<evidence type="ECO:0000256" key="4">
    <source>
        <dbReference type="ARBA" id="ARBA00023004"/>
    </source>
</evidence>
<sequence length="655" mass="71310">MSRKWMISVAAIVVLLLAGAGYFLLGGQKGKDDGDGVPGAGYNASGLPARQETKQVDSVGELQSGYDVVVVGTDPEGISAAVSAARNGLKTLLVDSKGRELLGGLMTVGWLNSVDMNWDRTSSTLPGREQDHFNKGIFTEWYKKTEGHSFDVITAANAFYDILRAETNIDLYMKATAVEPLVAKQGSSPAVEGVVVTKPDGTKANVKAKAVIDATQDADIAAAAGVPFTIGREDIGDKNSRMAVTAVFRLRNIDNEAWSLIGKRLNGDSDSNTGVSKMSAWGYGEEMKDYMPLNPEDAKMRGLNIGRQLDGTILINALQIFGIDGLKPESRKEALEIAKKEIPNVVAYLQQYKEFKKVELDDIAPELYVRETRHMVGEYRLSVVDLLENRDQWDRIAFGSYPSDIQRTSPSDNGAVVVHPLKYAVPFRSIVPKEVDGLLVVGRSASYDTLAHGSARVIPTGMAEGQAAGAAAKLAIEQGMTFRKLSESKTLIAEMQKRLNEQGMELEPYELELQPFMKHKAYPGLKAAVYMGIAYGSYNNEAFKLDNVSNAQRMVNQMNSVRRMYKEFFKGDPSAAVKGMEEPAKKQLSLQQASLTIALAAGLDTKLDNAQAELESNGLLSKSTADMIGNKEKLTDGEVFMMLKDAVEKRSGVTF</sequence>
<name>A0A329ML70_9BACL</name>
<dbReference type="EMBL" id="QMFB01000008">
    <property type="protein sequence ID" value="RAV20372.1"/>
    <property type="molecule type" value="Genomic_DNA"/>
</dbReference>
<reference evidence="6 7" key="1">
    <citation type="journal article" date="2009" name="Int. J. Syst. Evol. Microbiol.">
        <title>Paenibacillus contaminans sp. nov., isolated from a contaminated laboratory plate.</title>
        <authorList>
            <person name="Chou J.H."/>
            <person name="Lee J.H."/>
            <person name="Lin M.C."/>
            <person name="Chang P.S."/>
            <person name="Arun A.B."/>
            <person name="Young C.C."/>
            <person name="Chen W.M."/>
        </authorList>
    </citation>
    <scope>NUCLEOTIDE SEQUENCE [LARGE SCALE GENOMIC DNA]</scope>
    <source>
        <strain evidence="6 7">CKOBP-6</strain>
    </source>
</reference>
<keyword evidence="2" id="KW-0479">Metal-binding</keyword>
<dbReference type="Pfam" id="PF12831">
    <property type="entry name" value="FAD_oxidored"/>
    <property type="match status" value="1"/>
</dbReference>
<keyword evidence="3" id="KW-0560">Oxidoreductase</keyword>
<protein>
    <recommendedName>
        <fullName evidence="8">FAD-dependent oxidoreductase</fullName>
    </recommendedName>
</protein>
<dbReference type="InterPro" id="IPR039650">
    <property type="entry name" value="HdrA-like"/>
</dbReference>
<proteinExistence type="predicted"/>
<dbReference type="GO" id="GO:0016491">
    <property type="term" value="F:oxidoreductase activity"/>
    <property type="evidence" value="ECO:0007669"/>
    <property type="project" value="UniProtKB-KW"/>
</dbReference>
<evidence type="ECO:0008006" key="8">
    <source>
        <dbReference type="Google" id="ProtNLM"/>
    </source>
</evidence>